<dbReference type="InterPro" id="IPR050640">
    <property type="entry name" value="Bact_2-comp_sensor_kinase"/>
</dbReference>
<keyword evidence="1" id="KW-0812">Transmembrane</keyword>
<gene>
    <name evidence="3" type="ORF">SAMN00777080_3115</name>
</gene>
<dbReference type="AlphaFoldDB" id="A0A1W2H6F0"/>
<sequence>MAKAVLLGIFLNGNKFYSTLAAFKILQIQSNSEIKTLILFALIPVMLAFTFVIFVFYRSKREAIIKEKETELLLQKTEVTLKALKAQINPHFIFNCLNSIHHYMYSHPVNEAGQYLLKFSQQIRYVLESSERKTVPLSDELEANRIYLELEQLRLNHTFDFSITVENGLDPDTIYIPPMLIQPFLENAVWHGVSGGGKIDMVITQADDNHLLCEIKDEKTNSKPVEKEINLSHQVKKTSLGMQLMQERFDLLNQINNNKSGYRLEERKDGIPGKVLQIRIPFED</sequence>
<evidence type="ECO:0000313" key="3">
    <source>
        <dbReference type="EMBL" id="SMD44493.1"/>
    </source>
</evidence>
<evidence type="ECO:0000259" key="2">
    <source>
        <dbReference type="Pfam" id="PF06580"/>
    </source>
</evidence>
<proteinExistence type="predicted"/>
<evidence type="ECO:0000256" key="1">
    <source>
        <dbReference type="SAM" id="Phobius"/>
    </source>
</evidence>
<keyword evidence="1" id="KW-0472">Membrane</keyword>
<reference evidence="4" key="1">
    <citation type="submission" date="2017-04" db="EMBL/GenBank/DDBJ databases">
        <authorList>
            <person name="Varghese N."/>
            <person name="Submissions S."/>
        </authorList>
    </citation>
    <scope>NUCLEOTIDE SEQUENCE [LARGE SCALE GENOMIC DNA]</scope>
    <source>
        <strain evidence="4">DSM 16537</strain>
    </source>
</reference>
<protein>
    <submittedName>
        <fullName evidence="3">Putative regulator of cell autolysis</fullName>
    </submittedName>
</protein>
<dbReference type="PANTHER" id="PTHR34220">
    <property type="entry name" value="SENSOR HISTIDINE KINASE YPDA"/>
    <property type="match status" value="1"/>
</dbReference>
<dbReference type="RefSeq" id="WP_084121264.1">
    <property type="nucleotide sequence ID" value="NZ_LT838813.1"/>
</dbReference>
<organism evidence="3 4">
    <name type="scientific">Aquiflexum balticum DSM 16537</name>
    <dbReference type="NCBI Taxonomy" id="758820"/>
    <lineage>
        <taxon>Bacteria</taxon>
        <taxon>Pseudomonadati</taxon>
        <taxon>Bacteroidota</taxon>
        <taxon>Cytophagia</taxon>
        <taxon>Cytophagales</taxon>
        <taxon>Cyclobacteriaceae</taxon>
        <taxon>Aquiflexum</taxon>
    </lineage>
</organism>
<feature type="domain" description="Signal transduction histidine kinase internal region" evidence="2">
    <location>
        <begin position="80"/>
        <end position="158"/>
    </location>
</feature>
<evidence type="ECO:0000313" key="4">
    <source>
        <dbReference type="Proteomes" id="UP000192333"/>
    </source>
</evidence>
<dbReference type="GO" id="GO:0000155">
    <property type="term" value="F:phosphorelay sensor kinase activity"/>
    <property type="evidence" value="ECO:0007669"/>
    <property type="project" value="InterPro"/>
</dbReference>
<dbReference type="STRING" id="758820.SAMN00777080_3115"/>
<dbReference type="Gene3D" id="3.30.565.10">
    <property type="entry name" value="Histidine kinase-like ATPase, C-terminal domain"/>
    <property type="match status" value="1"/>
</dbReference>
<name>A0A1W2H6F0_9BACT</name>
<dbReference type="EMBL" id="LT838813">
    <property type="protein sequence ID" value="SMD44493.1"/>
    <property type="molecule type" value="Genomic_DNA"/>
</dbReference>
<dbReference type="InterPro" id="IPR010559">
    <property type="entry name" value="Sig_transdc_His_kin_internal"/>
</dbReference>
<accession>A0A1W2H6F0</accession>
<keyword evidence="4" id="KW-1185">Reference proteome</keyword>
<keyword evidence="1" id="KW-1133">Transmembrane helix</keyword>
<dbReference type="PANTHER" id="PTHR34220:SF7">
    <property type="entry name" value="SENSOR HISTIDINE KINASE YPDA"/>
    <property type="match status" value="1"/>
</dbReference>
<dbReference type="GO" id="GO:0016020">
    <property type="term" value="C:membrane"/>
    <property type="evidence" value="ECO:0007669"/>
    <property type="project" value="InterPro"/>
</dbReference>
<dbReference type="OrthoDB" id="6190788at2"/>
<dbReference type="InterPro" id="IPR036890">
    <property type="entry name" value="HATPase_C_sf"/>
</dbReference>
<dbReference type="Pfam" id="PF06580">
    <property type="entry name" value="His_kinase"/>
    <property type="match status" value="1"/>
</dbReference>
<dbReference type="Proteomes" id="UP000192333">
    <property type="component" value="Chromosome I"/>
</dbReference>
<feature type="transmembrane region" description="Helical" evidence="1">
    <location>
        <begin position="37"/>
        <end position="57"/>
    </location>
</feature>